<evidence type="ECO:0000313" key="1">
    <source>
        <dbReference type="EMBL" id="OBZ82816.1"/>
    </source>
</evidence>
<dbReference type="EMBL" id="LUGH01000781">
    <property type="protein sequence ID" value="OBZ82816.1"/>
    <property type="molecule type" value="Genomic_DNA"/>
</dbReference>
<dbReference type="InterPro" id="IPR036691">
    <property type="entry name" value="Endo/exonu/phosph_ase_sf"/>
</dbReference>
<dbReference type="AlphaFoldDB" id="A0A1C7N295"/>
<sequence length="307" mass="33951">MITNNLDTSDGLINGTTGTLKKIDYGHYRISHNSEPIKQAIKVWLLLDDVHCGKKKRAEVANSSSSTSTISAAWTPIDPVTLVFTVYQTHPVSINSCRGGYHPQKPKLYLQPTCSRATSASGLYLIGSKFEPTRPPNSRDDLAKELERHETVKAVLKFEQISGNQVVHDQVYLCSDFLLFAETWTTNNHIIEIPGFKQVARANVYDNVPKANGSACFVKTSLLESASVSNVHEQLVSDNAGHEMAISAFVLKDTLIASVYCSPRFTKEVALAKMEDLLKIETGFKIIAGDFNSHSDDEQNPFNTLFN</sequence>
<dbReference type="Gene3D" id="3.60.10.10">
    <property type="entry name" value="Endonuclease/exonuclease/phosphatase"/>
    <property type="match status" value="1"/>
</dbReference>
<name>A0A1C7N295_9FUNG</name>
<proteinExistence type="predicted"/>
<dbReference type="OrthoDB" id="6621790at2759"/>
<dbReference type="SUPFAM" id="SSF56219">
    <property type="entry name" value="DNase I-like"/>
    <property type="match status" value="1"/>
</dbReference>
<dbReference type="InParanoid" id="A0A1C7N295"/>
<gene>
    <name evidence="1" type="ORF">A0J61_09134</name>
</gene>
<accession>A0A1C7N295</accession>
<evidence type="ECO:0008006" key="3">
    <source>
        <dbReference type="Google" id="ProtNLM"/>
    </source>
</evidence>
<comment type="caution">
    <text evidence="1">The sequence shown here is derived from an EMBL/GenBank/DDBJ whole genome shotgun (WGS) entry which is preliminary data.</text>
</comment>
<organism evidence="1 2">
    <name type="scientific">Choanephora cucurbitarum</name>
    <dbReference type="NCBI Taxonomy" id="101091"/>
    <lineage>
        <taxon>Eukaryota</taxon>
        <taxon>Fungi</taxon>
        <taxon>Fungi incertae sedis</taxon>
        <taxon>Mucoromycota</taxon>
        <taxon>Mucoromycotina</taxon>
        <taxon>Mucoromycetes</taxon>
        <taxon>Mucorales</taxon>
        <taxon>Mucorineae</taxon>
        <taxon>Choanephoraceae</taxon>
        <taxon>Choanephoroideae</taxon>
        <taxon>Choanephora</taxon>
    </lineage>
</organism>
<keyword evidence="2" id="KW-1185">Reference proteome</keyword>
<dbReference type="Proteomes" id="UP000093000">
    <property type="component" value="Unassembled WGS sequence"/>
</dbReference>
<dbReference type="STRING" id="101091.A0A1C7N295"/>
<reference evidence="1 2" key="1">
    <citation type="submission" date="2016-03" db="EMBL/GenBank/DDBJ databases">
        <title>Choanephora cucurbitarum.</title>
        <authorList>
            <person name="Min B."/>
            <person name="Park H."/>
            <person name="Park J.-H."/>
            <person name="Shin H.-D."/>
            <person name="Choi I.-G."/>
        </authorList>
    </citation>
    <scope>NUCLEOTIDE SEQUENCE [LARGE SCALE GENOMIC DNA]</scope>
    <source>
        <strain evidence="1 2">KUS-F28377</strain>
    </source>
</reference>
<protein>
    <recommendedName>
        <fullName evidence="3">Endonuclease/exonuclease/phosphatase domain-containing protein</fullName>
    </recommendedName>
</protein>
<evidence type="ECO:0000313" key="2">
    <source>
        <dbReference type="Proteomes" id="UP000093000"/>
    </source>
</evidence>